<feature type="transmembrane region" description="Helical" evidence="1">
    <location>
        <begin position="29"/>
        <end position="51"/>
    </location>
</feature>
<evidence type="ECO:0000256" key="1">
    <source>
        <dbReference type="SAM" id="Phobius"/>
    </source>
</evidence>
<keyword evidence="1" id="KW-0812">Transmembrane</keyword>
<feature type="domain" description="Malic enzyme NAD-binding" evidence="2">
    <location>
        <begin position="96"/>
        <end position="144"/>
    </location>
</feature>
<dbReference type="EMBL" id="OD000318">
    <property type="protein sequence ID" value="CAD7396968.1"/>
    <property type="molecule type" value="Genomic_DNA"/>
</dbReference>
<sequence length="167" mass="18332">MCLGVSVHRLPPSGSEWYWQQNIVLAGKVVSIVEILVVGTVCTCGLLASLYSRDTGCRNSAQGTVLRVRLSNSCTCGLLASLYSRDTGCRNSAQDIRYYMFFLCQALADMVTEEDLEQGRIYPPLEKSRQVSLVIATAISQYAYDKGAIPGVVQWLARSLFITGHLS</sequence>
<dbReference type="InterPro" id="IPR036291">
    <property type="entry name" value="NAD(P)-bd_dom_sf"/>
</dbReference>
<keyword evidence="1" id="KW-1133">Transmembrane helix</keyword>
<dbReference type="GO" id="GO:0051287">
    <property type="term" value="F:NAD binding"/>
    <property type="evidence" value="ECO:0007669"/>
    <property type="project" value="InterPro"/>
</dbReference>
<gene>
    <name evidence="3" type="ORF">TPSB3V08_LOCUS925</name>
</gene>
<dbReference type="SUPFAM" id="SSF51735">
    <property type="entry name" value="NAD(P)-binding Rossmann-fold domains"/>
    <property type="match status" value="1"/>
</dbReference>
<dbReference type="AlphaFoldDB" id="A0A7R9CKE7"/>
<evidence type="ECO:0000259" key="2">
    <source>
        <dbReference type="Pfam" id="PF03949"/>
    </source>
</evidence>
<dbReference type="Gene3D" id="3.40.50.720">
    <property type="entry name" value="NAD(P)-binding Rossmann-like Domain"/>
    <property type="match status" value="1"/>
</dbReference>
<keyword evidence="1" id="KW-0472">Membrane</keyword>
<evidence type="ECO:0000313" key="3">
    <source>
        <dbReference type="EMBL" id="CAD7396968.1"/>
    </source>
</evidence>
<dbReference type="InterPro" id="IPR012302">
    <property type="entry name" value="Malic_NAD-bd"/>
</dbReference>
<proteinExistence type="predicted"/>
<accession>A0A7R9CKE7</accession>
<reference evidence="3" key="1">
    <citation type="submission" date="2020-11" db="EMBL/GenBank/DDBJ databases">
        <authorList>
            <person name="Tran Van P."/>
        </authorList>
    </citation>
    <scope>NUCLEOTIDE SEQUENCE</scope>
</reference>
<protein>
    <recommendedName>
        <fullName evidence="2">Malic enzyme NAD-binding domain-containing protein</fullName>
    </recommendedName>
</protein>
<organism evidence="3">
    <name type="scientific">Timema poppense</name>
    <name type="common">Walking stick</name>
    <dbReference type="NCBI Taxonomy" id="170557"/>
    <lineage>
        <taxon>Eukaryota</taxon>
        <taxon>Metazoa</taxon>
        <taxon>Ecdysozoa</taxon>
        <taxon>Arthropoda</taxon>
        <taxon>Hexapoda</taxon>
        <taxon>Insecta</taxon>
        <taxon>Pterygota</taxon>
        <taxon>Neoptera</taxon>
        <taxon>Polyneoptera</taxon>
        <taxon>Phasmatodea</taxon>
        <taxon>Timematodea</taxon>
        <taxon>Timematoidea</taxon>
        <taxon>Timematidae</taxon>
        <taxon>Timema</taxon>
    </lineage>
</organism>
<dbReference type="Pfam" id="PF03949">
    <property type="entry name" value="Malic_M"/>
    <property type="match status" value="1"/>
</dbReference>
<name>A0A7R9CKE7_TIMPO</name>